<keyword evidence="2" id="KW-1185">Reference proteome</keyword>
<reference evidence="1 2" key="1">
    <citation type="submission" date="2019-01" db="EMBL/GenBank/DDBJ databases">
        <title>Draft genome sequences of three monokaryotic isolates of the white-rot basidiomycete fungus Dichomitus squalens.</title>
        <authorList>
            <consortium name="DOE Joint Genome Institute"/>
            <person name="Lopez S.C."/>
            <person name="Andreopoulos B."/>
            <person name="Pangilinan J."/>
            <person name="Lipzen A."/>
            <person name="Riley R."/>
            <person name="Ahrendt S."/>
            <person name="Ng V."/>
            <person name="Barry K."/>
            <person name="Daum C."/>
            <person name="Grigoriev I.V."/>
            <person name="Hilden K.S."/>
            <person name="Makela M.R."/>
            <person name="de Vries R.P."/>
        </authorList>
    </citation>
    <scope>NUCLEOTIDE SEQUENCE [LARGE SCALE GENOMIC DNA]</scope>
    <source>
        <strain evidence="1 2">CBS 464.89</strain>
    </source>
</reference>
<dbReference type="AlphaFoldDB" id="A0A4Q9Q1K2"/>
<organism evidence="1 2">
    <name type="scientific">Dichomitus squalens</name>
    <dbReference type="NCBI Taxonomy" id="114155"/>
    <lineage>
        <taxon>Eukaryota</taxon>
        <taxon>Fungi</taxon>
        <taxon>Dikarya</taxon>
        <taxon>Basidiomycota</taxon>
        <taxon>Agaricomycotina</taxon>
        <taxon>Agaricomycetes</taxon>
        <taxon>Polyporales</taxon>
        <taxon>Polyporaceae</taxon>
        <taxon>Dichomitus</taxon>
    </lineage>
</organism>
<name>A0A4Q9Q1K2_9APHY</name>
<accession>A0A4Q9Q1K2</accession>
<sequence>MLYMRVIDIIARIIAPFLSMDHPNLYRAGNTTSARFDNLRPQDIDVDKDGFVNPGGDGGISTFSNKRAEWPDRTTWVLKSSTPLVPGLIASKDLRVDGHWLIQPSQRMKRDAYVDHLKDLNSKAVRYDRLPPKEVVEAESEVSVLAAQSANADRATRFVYNALAAVVHKRVPVDEWDENDYEYIALLARALEDGTLELSALLWGPEGEAAEWKRAKAFTASAVAAYMAQEAVRVKASGNEDDESDMANDHAYLHALLKLDDAENPFSTVVASPAA</sequence>
<dbReference type="Proteomes" id="UP000292082">
    <property type="component" value="Unassembled WGS sequence"/>
</dbReference>
<evidence type="ECO:0000313" key="2">
    <source>
        <dbReference type="Proteomes" id="UP000292082"/>
    </source>
</evidence>
<gene>
    <name evidence="1" type="ORF">BD310DRAFT_922136</name>
</gene>
<evidence type="ECO:0000313" key="1">
    <source>
        <dbReference type="EMBL" id="TBU60821.1"/>
    </source>
</evidence>
<protein>
    <submittedName>
        <fullName evidence="1">Uncharacterized protein</fullName>
    </submittedName>
</protein>
<dbReference type="EMBL" id="ML145102">
    <property type="protein sequence ID" value="TBU60821.1"/>
    <property type="molecule type" value="Genomic_DNA"/>
</dbReference>
<proteinExistence type="predicted"/>